<gene>
    <name evidence="1" type="primary">27</name>
    <name evidence="1" type="ORF">SEA_SECRETARIAT_27</name>
</gene>
<protein>
    <submittedName>
        <fullName evidence="1">Uncharacterized protein</fullName>
    </submittedName>
</protein>
<dbReference type="RefSeq" id="YP_009859437.1">
    <property type="nucleotide sequence ID" value="NC_048876.1"/>
</dbReference>
<reference evidence="1 2" key="1">
    <citation type="submission" date="2020-04" db="EMBL/GenBank/DDBJ databases">
        <authorList>
            <person name="Chase M.A."/>
            <person name="Coleman C.N."/>
            <person name="Cunha M.O."/>
            <person name="Daffner M."/>
            <person name="Deam C.J."/>
            <person name="Deloso L.J."/>
            <person name="Desomma A.M."/>
            <person name="Gallardo J."/>
            <person name="Horne M.E."/>
            <person name="Kanahan O.P."/>
            <person name="Lam V."/>
            <person name="Morgan R.T."/>
            <person name="Mustor E.M."/>
            <person name="Ricardo-Iglesias M."/>
            <person name="Sartorio C.J."/>
            <person name="Sciacchitano A.R."/>
            <person name="Tvenstrup A.W."/>
            <person name="Wood A.R."/>
            <person name="Pollenz R.S."/>
            <person name="Garlena R.A."/>
            <person name="Russell D.A."/>
            <person name="Pope W.H."/>
            <person name="Jacobs-Sera D."/>
            <person name="Hatfull G.F."/>
        </authorList>
    </citation>
    <scope>NUCLEOTIDE SEQUENCE [LARGE SCALE GENOMIC DNA]</scope>
</reference>
<keyword evidence="2" id="KW-1185">Reference proteome</keyword>
<sequence length="337" mass="36851">MIKVGGVTPNRVRLGSATPKVVVANHPVHGIREVYPIGTYVTRETSFDTPQDLGQFPISYMSESNMVGGTVVSGNYTPRLTSVAAKQYRLLDQQFNGNEMTVEFVPSLISPLTRPSSVVLGANIYADYAVEFVFGNDGSRLEFTDYDGTHVLYSHAHTINNGSTIRIKRLRDVVVVYVNGVYVYSAKHPDLEVGEWNAYPGFSTTSSSTTISTSFASIKFVGSTSEPASVVAHFDMERIQAPSGTLGDAGKFYIAQGGPILITFNEFRWTTTTSFSQREGHVVVNGVRQIFIGGQNGGDGYKEMTIPPNSLFEITTWCSAASANDRWVKSGYIDVYQ</sequence>
<dbReference type="EMBL" id="MT310850">
    <property type="protein sequence ID" value="QJD49605.1"/>
    <property type="molecule type" value="Genomic_DNA"/>
</dbReference>
<evidence type="ECO:0000313" key="1">
    <source>
        <dbReference type="EMBL" id="QJD49605.1"/>
    </source>
</evidence>
<name>A0A6M3SUJ1_9CAUD</name>
<dbReference type="KEGG" id="vg:55630538"/>
<dbReference type="Proteomes" id="UP000501526">
    <property type="component" value="Segment"/>
</dbReference>
<dbReference type="GeneID" id="55630538"/>
<evidence type="ECO:0000313" key="2">
    <source>
        <dbReference type="Proteomes" id="UP000501526"/>
    </source>
</evidence>
<accession>A0A6M3SUJ1</accession>
<proteinExistence type="predicted"/>
<organism evidence="1 2">
    <name type="scientific">Gordonia phage Secretariat</name>
    <dbReference type="NCBI Taxonomy" id="2725616"/>
    <lineage>
        <taxon>Viruses</taxon>
        <taxon>Duplodnaviria</taxon>
        <taxon>Heunggongvirae</taxon>
        <taxon>Uroviricota</taxon>
        <taxon>Caudoviricetes</taxon>
        <taxon>Deejayvirinae</taxon>
        <taxon>Secretariatvirus</taxon>
        <taxon>Secretariatvirus secretariat</taxon>
    </lineage>
</organism>